<keyword evidence="4" id="KW-0175">Coiled coil</keyword>
<evidence type="ECO:0000256" key="5">
    <source>
        <dbReference type="SAM" id="MobiDB-lite"/>
    </source>
</evidence>
<dbReference type="OrthoDB" id="1425460at2759"/>
<dbReference type="PANTHER" id="PTHR11017:SF219">
    <property type="entry name" value="ARCHAEAL ATPASE"/>
    <property type="match status" value="1"/>
</dbReference>
<dbReference type="InterPro" id="IPR058192">
    <property type="entry name" value="WHD_ROQ1-like"/>
</dbReference>
<dbReference type="Pfam" id="PF23282">
    <property type="entry name" value="WHD_ROQ1"/>
    <property type="match status" value="1"/>
</dbReference>
<name>A0A3Q7XR59_CICAR</name>
<feature type="domain" description="Disease resistance protein Roq1-like winged-helix" evidence="7">
    <location>
        <begin position="258"/>
        <end position="329"/>
    </location>
</feature>
<evidence type="ECO:0000256" key="1">
    <source>
        <dbReference type="ARBA" id="ARBA00022614"/>
    </source>
</evidence>
<evidence type="ECO:0000256" key="2">
    <source>
        <dbReference type="ARBA" id="ARBA00022737"/>
    </source>
</evidence>
<keyword evidence="1" id="KW-0433">Leucine-rich repeat</keyword>
<dbReference type="Gene3D" id="3.40.50.300">
    <property type="entry name" value="P-loop containing nucleotide triphosphate hydrolases"/>
    <property type="match status" value="1"/>
</dbReference>
<dbReference type="PRINTS" id="PR00364">
    <property type="entry name" value="DISEASERSIST"/>
</dbReference>
<dbReference type="Proteomes" id="UP000087171">
    <property type="component" value="Unplaced"/>
</dbReference>
<dbReference type="PANTHER" id="PTHR11017">
    <property type="entry name" value="LEUCINE-RICH REPEAT-CONTAINING PROTEIN"/>
    <property type="match status" value="1"/>
</dbReference>
<evidence type="ECO:0000259" key="7">
    <source>
        <dbReference type="Pfam" id="PF23282"/>
    </source>
</evidence>
<dbReference type="Gene3D" id="3.80.10.10">
    <property type="entry name" value="Ribonuclease Inhibitor"/>
    <property type="match status" value="2"/>
</dbReference>
<evidence type="ECO:0000256" key="3">
    <source>
        <dbReference type="ARBA" id="ARBA00022821"/>
    </source>
</evidence>
<dbReference type="InterPro" id="IPR044974">
    <property type="entry name" value="Disease_R_plants"/>
</dbReference>
<dbReference type="AlphaFoldDB" id="A0A3Q7XR59"/>
<protein>
    <submittedName>
        <fullName evidence="10">Disease resistance protein RML1A-like</fullName>
    </submittedName>
</protein>
<proteinExistence type="predicted"/>
<evidence type="ECO:0000313" key="9">
    <source>
        <dbReference type="Proteomes" id="UP000087171"/>
    </source>
</evidence>
<dbReference type="InterPro" id="IPR042197">
    <property type="entry name" value="Apaf_helical"/>
</dbReference>
<dbReference type="STRING" id="3827.A0A3Q7XR59"/>
<feature type="compositionally biased region" description="Acidic residues" evidence="5">
    <location>
        <begin position="904"/>
        <end position="922"/>
    </location>
</feature>
<evidence type="ECO:0000256" key="4">
    <source>
        <dbReference type="SAM" id="Coils"/>
    </source>
</evidence>
<feature type="region of interest" description="Disordered" evidence="5">
    <location>
        <begin position="902"/>
        <end position="922"/>
    </location>
</feature>
<dbReference type="Gene3D" id="1.10.8.430">
    <property type="entry name" value="Helical domain of apoptotic protease-activating factors"/>
    <property type="match status" value="1"/>
</dbReference>
<dbReference type="InterPro" id="IPR036390">
    <property type="entry name" value="WH_DNA-bd_sf"/>
</dbReference>
<feature type="coiled-coil region" evidence="4">
    <location>
        <begin position="1059"/>
        <end position="1128"/>
    </location>
</feature>
<evidence type="ECO:0000313" key="10">
    <source>
        <dbReference type="RefSeq" id="XP_027186241.1"/>
    </source>
</evidence>
<accession>A0A3Q7XR59</accession>
<dbReference type="Pfam" id="PF23286">
    <property type="entry name" value="LRR_13"/>
    <property type="match status" value="1"/>
</dbReference>
<dbReference type="SUPFAM" id="SSF46785">
    <property type="entry name" value="Winged helix' DNA-binding domain"/>
    <property type="match status" value="1"/>
</dbReference>
<sequence length="1169" mass="131982">MICRVSTLHVVDYPVGLESRVDKVNKLLDLESDDVVQMVGIHGIGGIGKTTIARAIYNSINHQFEGLCFLHDVRENTIKFGLEHLQKTVLSKICGNGNFKIQNAKEGISMISKRFCRKKVLLVLDDVDKMAQLEAIAGDSNWFGPGSRVIITTRDKQLLETHRVEITYGVEELSETEALDLLSWNAFKTDKVVDASYAHVLKRALTYASGLPLALEVVGSNLLGKSIKDWSDALDQYENIPDKNILKVLKLSFDSLDKEERNIFCDIACFFNGHTLAEVEDILGAHYAFPVKSSIGVLTEKSLVNIDDGLVTLHNLIQDMGREIVRQESPYEPGKRSRLWFYKDVIQVLEEKSGSSTIESLLLDFPKDEVNSNGEDVNWDGETLKRMPNLRTLVIRNCRFNKSLTHLPNSLRVLEWMGYPSPSLPNDFHPKKLAILKLPESCLTISEPIQGFKSLTDLDFSYCQSITHISDFYLGFEMPRVVFIQRGQFEELETKSSNTERLILSYCNISDDLLPIGLTWFANVKDLDLSGNNFEILHECIKECSSLRNLKLHYCRRLQKITGIPWKLETLSAKECTSLKSLDFTGEFHSLLRELVLDDCSFLQEIKGVLPNLDNFSAKNCTSLTNQSTSILMSQKTVEAGNKTFFLPGTKIPDWFTHRMIGESISFRFRKNFPVIYLCLVLEHVGEQAITVMFSPRVLINGIKQSLGNQKVYEFRIETDHILLFDIQLQKFEDNGDEFPSNNNWNNVVVSYVDHINNNGVSIKVAAKYSGIHISQQRSGIVDIRFTNAPQSLLSVNLNSNSMEAHQRLQTAAERHLKDQTKILSLPILSSAKLPHQIANVEKGMSTKPNVPTKWSLEDVIGETSERLQEEEVHPTTIPNDSFVIQSCRESDDIELEAVSSCEIESEESSSETEGSDSDDPFDCVDIRLGISAKETIFSRSGFEDASFGSIREAINALELIIVKELSEVSCDPDTQSRLHQLLLSTSSHLKVSVEAMEDIVEFKRKAFLSFQEFQSTVESVNKLKDFEKHLAKIKEETVAGKSRRKDLKNSIKKVFLDIKAENSRKKVLEEEIGTLRIQLATKERDLKQFALNLKNKEGTLSTYSTSYASLNEQAQALFKKADNLLSKSSGVKHEGEAAKVKQSKLKETWSIDLTNQFNKIKNNIIDLL</sequence>
<keyword evidence="9" id="KW-1185">Reference proteome</keyword>
<dbReference type="InterPro" id="IPR032675">
    <property type="entry name" value="LRR_dom_sf"/>
</dbReference>
<organism evidence="9 10">
    <name type="scientific">Cicer arietinum</name>
    <name type="common">Chickpea</name>
    <name type="synonym">Garbanzo</name>
    <dbReference type="NCBI Taxonomy" id="3827"/>
    <lineage>
        <taxon>Eukaryota</taxon>
        <taxon>Viridiplantae</taxon>
        <taxon>Streptophyta</taxon>
        <taxon>Embryophyta</taxon>
        <taxon>Tracheophyta</taxon>
        <taxon>Spermatophyta</taxon>
        <taxon>Magnoliopsida</taxon>
        <taxon>eudicotyledons</taxon>
        <taxon>Gunneridae</taxon>
        <taxon>Pentapetalae</taxon>
        <taxon>rosids</taxon>
        <taxon>fabids</taxon>
        <taxon>Fabales</taxon>
        <taxon>Fabaceae</taxon>
        <taxon>Papilionoideae</taxon>
        <taxon>50 kb inversion clade</taxon>
        <taxon>NPAAA clade</taxon>
        <taxon>Hologalegina</taxon>
        <taxon>IRL clade</taxon>
        <taxon>Cicereae</taxon>
        <taxon>Cicer</taxon>
    </lineage>
</organism>
<dbReference type="SUPFAM" id="SSF52540">
    <property type="entry name" value="P-loop containing nucleoside triphosphate hydrolases"/>
    <property type="match status" value="1"/>
</dbReference>
<dbReference type="RefSeq" id="XP_027186241.1">
    <property type="nucleotide sequence ID" value="XM_027330440.1"/>
</dbReference>
<evidence type="ECO:0000259" key="6">
    <source>
        <dbReference type="Pfam" id="PF00931"/>
    </source>
</evidence>
<dbReference type="InterPro" id="IPR058546">
    <property type="entry name" value="RPS4B/Roq1-like_LRR"/>
</dbReference>
<evidence type="ECO:0000259" key="8">
    <source>
        <dbReference type="Pfam" id="PF23286"/>
    </source>
</evidence>
<reference evidence="10" key="1">
    <citation type="submission" date="2025-08" db="UniProtKB">
        <authorList>
            <consortium name="RefSeq"/>
        </authorList>
    </citation>
    <scope>IDENTIFICATION</scope>
    <source>
        <tissue evidence="10">Etiolated seedlings</tissue>
    </source>
</reference>
<dbReference type="GO" id="GO:0006952">
    <property type="term" value="P:defense response"/>
    <property type="evidence" value="ECO:0007669"/>
    <property type="project" value="InterPro"/>
</dbReference>
<dbReference type="GO" id="GO:0043531">
    <property type="term" value="F:ADP binding"/>
    <property type="evidence" value="ECO:0007669"/>
    <property type="project" value="InterPro"/>
</dbReference>
<feature type="domain" description="NB-ARC" evidence="6">
    <location>
        <begin position="18"/>
        <end position="189"/>
    </location>
</feature>
<dbReference type="InterPro" id="IPR027417">
    <property type="entry name" value="P-loop_NTPase"/>
</dbReference>
<dbReference type="Pfam" id="PF00931">
    <property type="entry name" value="NB-ARC"/>
    <property type="match status" value="1"/>
</dbReference>
<keyword evidence="2" id="KW-0677">Repeat</keyword>
<keyword evidence="3" id="KW-0611">Plant defense</keyword>
<dbReference type="SUPFAM" id="SSF52058">
    <property type="entry name" value="L domain-like"/>
    <property type="match status" value="1"/>
</dbReference>
<feature type="domain" description="Disease resistance protein RPS4B/Roq1-like leucine-rich repeats" evidence="8">
    <location>
        <begin position="507"/>
        <end position="581"/>
    </location>
</feature>
<gene>
    <name evidence="10" type="primary">LOC105851183</name>
</gene>
<dbReference type="InterPro" id="IPR002182">
    <property type="entry name" value="NB-ARC"/>
</dbReference>